<name>A0A060R858_9BACT</name>
<dbReference type="EMBL" id="HG934468">
    <property type="protein sequence ID" value="CDN31616.1"/>
    <property type="molecule type" value="Genomic_DNA"/>
</dbReference>
<organism evidence="3 4">
    <name type="scientific">Mucinivorans hirudinis</name>
    <dbReference type="NCBI Taxonomy" id="1433126"/>
    <lineage>
        <taxon>Bacteria</taxon>
        <taxon>Pseudomonadati</taxon>
        <taxon>Bacteroidota</taxon>
        <taxon>Bacteroidia</taxon>
        <taxon>Bacteroidales</taxon>
        <taxon>Rikenellaceae</taxon>
        <taxon>Mucinivorans</taxon>
    </lineage>
</organism>
<comment type="similarity">
    <text evidence="1">Belongs to the DprA/Smf family.</text>
</comment>
<gene>
    <name evidence="3" type="ORF">BN938_1529</name>
</gene>
<dbReference type="PATRIC" id="fig|1433126.3.peg.1513"/>
<dbReference type="KEGG" id="rbc:BN938_1529"/>
<accession>A0A060R858</accession>
<evidence type="ECO:0000313" key="3">
    <source>
        <dbReference type="EMBL" id="CDN31616.1"/>
    </source>
</evidence>
<protein>
    <submittedName>
        <fullName evidence="3">Rossmann fold nucleotide-binding protein Smf possibly involved in DNA uptake</fullName>
    </submittedName>
</protein>
<dbReference type="HOGENOM" id="CLU_029601_0_3_10"/>
<dbReference type="PANTHER" id="PTHR43022">
    <property type="entry name" value="PROTEIN SMF"/>
    <property type="match status" value="1"/>
</dbReference>
<dbReference type="GO" id="GO:0009294">
    <property type="term" value="P:DNA-mediated transformation"/>
    <property type="evidence" value="ECO:0007669"/>
    <property type="project" value="InterPro"/>
</dbReference>
<dbReference type="InterPro" id="IPR003488">
    <property type="entry name" value="DprA"/>
</dbReference>
<feature type="domain" description="Smf/DprA SLOG" evidence="2">
    <location>
        <begin position="62"/>
        <end position="274"/>
    </location>
</feature>
<dbReference type="SUPFAM" id="SSF102405">
    <property type="entry name" value="MCP/YpsA-like"/>
    <property type="match status" value="1"/>
</dbReference>
<dbReference type="PANTHER" id="PTHR43022:SF1">
    <property type="entry name" value="PROTEIN SMF"/>
    <property type="match status" value="1"/>
</dbReference>
<evidence type="ECO:0000313" key="4">
    <source>
        <dbReference type="Proteomes" id="UP000027616"/>
    </source>
</evidence>
<dbReference type="Proteomes" id="UP000027616">
    <property type="component" value="Chromosome I"/>
</dbReference>
<proteinExistence type="inferred from homology"/>
<reference evidence="3" key="2">
    <citation type="journal article" date="2015" name="Genome Announc.">
        <title>Complete Genome Sequence of the Novel Leech Symbiont Mucinivorans hirudinis M3T.</title>
        <authorList>
            <person name="Nelson M.C."/>
            <person name="Bomar L."/>
            <person name="Graf J."/>
        </authorList>
    </citation>
    <scope>NUCLEOTIDE SEQUENCE [LARGE SCALE GENOMIC DNA]</scope>
</reference>
<dbReference type="Pfam" id="PF02481">
    <property type="entry name" value="DNA_processg_A"/>
    <property type="match status" value="1"/>
</dbReference>
<dbReference type="NCBIfam" id="TIGR00732">
    <property type="entry name" value="dprA"/>
    <property type="match status" value="1"/>
</dbReference>
<sequence>MRGTALIETFGTAEAIFRVPFEELVGRGVAPNLAQNVVEGRGVALSRADEIVAHCGRVGIAILTKNHPEYPNLLRECADAPLVLYVRGYVNFNQGEWVSVVGTRKATAQGVEDSARFVADVAQAFPKAVIISGLAFGIDKAAHQAAISNNLKTVAVMAGWVDEIVPRTNIPLARSILEKGGAIVSDMPWGTVISRGNFLSRNRIIAGLSHCTMIVESAAKGGSLVTADIALSYDREVFAMPGRSEDSSRQGTNMLIKSSKAILYQDISDIAQSMGWQRANFSPANPTSLNPYLRETFAALPDTEPFTLDHTSETLSITTAEASSRLMALESQGFIKSVKGRLYQKAKF</sequence>
<dbReference type="InterPro" id="IPR057666">
    <property type="entry name" value="DrpA_SLOG"/>
</dbReference>
<evidence type="ECO:0000259" key="2">
    <source>
        <dbReference type="Pfam" id="PF02481"/>
    </source>
</evidence>
<dbReference type="STRING" id="1433126.BN938_1529"/>
<dbReference type="AlphaFoldDB" id="A0A060R858"/>
<dbReference type="eggNOG" id="COG0758">
    <property type="taxonomic scope" value="Bacteria"/>
</dbReference>
<reference evidence="3" key="1">
    <citation type="submission" date="2014-01" db="EMBL/GenBank/DDBJ databases">
        <authorList>
            <person name="Nelson M."/>
        </authorList>
    </citation>
    <scope>NUCLEOTIDE SEQUENCE</scope>
</reference>
<evidence type="ECO:0000256" key="1">
    <source>
        <dbReference type="ARBA" id="ARBA00006525"/>
    </source>
</evidence>
<dbReference type="Gene3D" id="3.40.50.450">
    <property type="match status" value="1"/>
</dbReference>
<keyword evidence="4" id="KW-1185">Reference proteome</keyword>